<dbReference type="SUPFAM" id="SSF52540">
    <property type="entry name" value="P-loop containing nucleoside triphosphate hydrolases"/>
    <property type="match status" value="1"/>
</dbReference>
<dbReference type="EMBL" id="CP040953">
    <property type="protein sequence ID" value="QDC41089.1"/>
    <property type="molecule type" value="Genomic_DNA"/>
</dbReference>
<gene>
    <name evidence="6" type="primary">fhs</name>
    <name evidence="7" type="ORF">FIT94_03235</name>
</gene>
<keyword evidence="4 6" id="KW-0547">Nucleotide-binding</keyword>
<dbReference type="NCBIfam" id="NF010030">
    <property type="entry name" value="PRK13505.1"/>
    <property type="match status" value="1"/>
</dbReference>
<dbReference type="InterPro" id="IPR020628">
    <property type="entry name" value="Formate_THF_ligase_CS"/>
</dbReference>
<evidence type="ECO:0000256" key="6">
    <source>
        <dbReference type="HAMAP-Rule" id="MF_01543"/>
    </source>
</evidence>
<proteinExistence type="inferred from homology"/>
<dbReference type="GO" id="GO:0004329">
    <property type="term" value="F:formate-tetrahydrofolate ligase activity"/>
    <property type="evidence" value="ECO:0007669"/>
    <property type="project" value="UniProtKB-UniRule"/>
</dbReference>
<evidence type="ECO:0000256" key="5">
    <source>
        <dbReference type="ARBA" id="ARBA00022840"/>
    </source>
</evidence>
<dbReference type="GO" id="GO:0005524">
    <property type="term" value="F:ATP binding"/>
    <property type="evidence" value="ECO:0007669"/>
    <property type="project" value="UniProtKB-UniRule"/>
</dbReference>
<evidence type="ECO:0000256" key="3">
    <source>
        <dbReference type="ARBA" id="ARBA00022598"/>
    </source>
</evidence>
<dbReference type="Pfam" id="PF01268">
    <property type="entry name" value="FTHFS"/>
    <property type="match status" value="1"/>
</dbReference>
<dbReference type="Gene3D" id="3.10.410.10">
    <property type="entry name" value="Formyltetrahydrofolate synthetase, domain 3"/>
    <property type="match status" value="1"/>
</dbReference>
<evidence type="ECO:0000256" key="1">
    <source>
        <dbReference type="ARBA" id="ARBA00004777"/>
    </source>
</evidence>
<keyword evidence="3 6" id="KW-0436">Ligase</keyword>
<evidence type="ECO:0000313" key="8">
    <source>
        <dbReference type="Proteomes" id="UP000314901"/>
    </source>
</evidence>
<reference evidence="7 8" key="1">
    <citation type="journal article" date="2019" name="ISME J.">
        <title>Evolution in action: habitat transition from sediment to the pelagial leads to genome streamlining in Methylophilaceae.</title>
        <authorList>
            <person name="Salcher M."/>
            <person name="Schaefle D."/>
            <person name="Kaspar M."/>
            <person name="Neuenschwander S.M."/>
            <person name="Ghai R."/>
        </authorList>
    </citation>
    <scope>NUCLEOTIDE SEQUENCE [LARGE SCALE GENOMIC DNA]</scope>
    <source>
        <strain evidence="7 8">MMS-RVI-51</strain>
    </source>
</reference>
<dbReference type="Gene3D" id="3.40.50.300">
    <property type="entry name" value="P-loop containing nucleotide triphosphate hydrolases"/>
    <property type="match status" value="1"/>
</dbReference>
<organism evidence="7 8">
    <name type="scientific">Candidatus Methylopumilus universalis</name>
    <dbReference type="NCBI Taxonomy" id="2588536"/>
    <lineage>
        <taxon>Bacteria</taxon>
        <taxon>Pseudomonadati</taxon>
        <taxon>Pseudomonadota</taxon>
        <taxon>Betaproteobacteria</taxon>
        <taxon>Nitrosomonadales</taxon>
        <taxon>Methylophilaceae</taxon>
        <taxon>Candidatus Methylopumilus</taxon>
    </lineage>
</organism>
<evidence type="ECO:0000313" key="7">
    <source>
        <dbReference type="EMBL" id="QDC41089.1"/>
    </source>
</evidence>
<protein>
    <recommendedName>
        <fullName evidence="6">Formate--tetrahydrofolate ligase</fullName>
        <ecNumber evidence="6">6.3.4.3</ecNumber>
    </recommendedName>
    <alternativeName>
        <fullName evidence="6">Formyltetrahydrofolate synthetase</fullName>
        <shortName evidence="6">FHS</shortName>
        <shortName evidence="6">FTHFS</shortName>
    </alternativeName>
</protein>
<dbReference type="HAMAP" id="MF_01543">
    <property type="entry name" value="FTHFS"/>
    <property type="match status" value="1"/>
</dbReference>
<comment type="catalytic activity">
    <reaction evidence="6">
        <text>(6S)-5,6,7,8-tetrahydrofolate + formate + ATP = (6R)-10-formyltetrahydrofolate + ADP + phosphate</text>
        <dbReference type="Rhea" id="RHEA:20221"/>
        <dbReference type="ChEBI" id="CHEBI:15740"/>
        <dbReference type="ChEBI" id="CHEBI:30616"/>
        <dbReference type="ChEBI" id="CHEBI:43474"/>
        <dbReference type="ChEBI" id="CHEBI:57453"/>
        <dbReference type="ChEBI" id="CHEBI:195366"/>
        <dbReference type="ChEBI" id="CHEBI:456216"/>
        <dbReference type="EC" id="6.3.4.3"/>
    </reaction>
</comment>
<dbReference type="Proteomes" id="UP000314901">
    <property type="component" value="Chromosome"/>
</dbReference>
<feature type="binding site" evidence="6">
    <location>
        <begin position="65"/>
        <end position="72"/>
    </location>
    <ligand>
        <name>ATP</name>
        <dbReference type="ChEBI" id="CHEBI:30616"/>
    </ligand>
</feature>
<dbReference type="GO" id="GO:0035999">
    <property type="term" value="P:tetrahydrofolate interconversion"/>
    <property type="evidence" value="ECO:0007669"/>
    <property type="project" value="UniProtKB-UniRule"/>
</dbReference>
<dbReference type="InterPro" id="IPR000559">
    <property type="entry name" value="Formate_THF_ligase"/>
</dbReference>
<evidence type="ECO:0000256" key="2">
    <source>
        <dbReference type="ARBA" id="ARBA00022563"/>
    </source>
</evidence>
<keyword evidence="2 6" id="KW-0554">One-carbon metabolism</keyword>
<evidence type="ECO:0000256" key="4">
    <source>
        <dbReference type="ARBA" id="ARBA00022741"/>
    </source>
</evidence>
<dbReference type="CDD" id="cd00477">
    <property type="entry name" value="FTHFS"/>
    <property type="match status" value="1"/>
</dbReference>
<dbReference type="InterPro" id="IPR027417">
    <property type="entry name" value="P-loop_NTPase"/>
</dbReference>
<dbReference type="GeneID" id="66284890"/>
<dbReference type="AlphaFoldDB" id="A0AAX1EZ87"/>
<dbReference type="EC" id="6.3.4.3" evidence="6"/>
<accession>A0AAX1EZ87</accession>
<dbReference type="PROSITE" id="PS00722">
    <property type="entry name" value="FTHFS_2"/>
    <property type="match status" value="1"/>
</dbReference>
<name>A0AAX1EZ87_9PROT</name>
<dbReference type="RefSeq" id="WP_139867624.1">
    <property type="nucleotide sequence ID" value="NZ_CP040949.1"/>
</dbReference>
<dbReference type="PROSITE" id="PS00721">
    <property type="entry name" value="FTHFS_1"/>
    <property type="match status" value="1"/>
</dbReference>
<sequence>MNSDVEINQAAQLKSIDEIVKSLDIKIDDLFFYGPYQAKLKPSFTNTLKEHKTSKLILVTAMSPTPAGEGKTTTTIGLADALFSIGKKSAACLREPSLGPVFGMKGGATGGGYAQVAPMDKINLHFTGDFHAITSANNLLAALIDNHIHHGNELNIDINQISFKRCLDMNDRALRYVELKLGQNHRDTGFDITVASEVMAIFCLAESLEDLQNRLGEIEVAKRLDATSVYAKDLKAQGAMTALLKDAFQPNLVQTLHGTPAFIHGGPFANIAHGCNSVIATKTALKLADYVVTEAGFGADLGAEKFIDIKCRQSGIKPDIIVLVATIRALKFHGGIAVSELNQENIKALELGFNNLKRHIENCSEHFGLDVIVSINQFSSDTEKEMTWLQSAVDKLGFKAILCSHWSDGAKGAKDLANAVLGQLSKPKTFKFLYEDDLSLKDKISTIALKIYRAKEVQFSDSALNKLLSLEKNYANLPVCIAKTPYSFSSDPKECGAPENHTLMIRELRLARGAGFVVAICGDLMTMPGLPKIPASEKIQLNSKGLLEGLN</sequence>
<keyword evidence="5 6" id="KW-0067">ATP-binding</keyword>
<comment type="similarity">
    <text evidence="6">Belongs to the formate--tetrahydrofolate ligase family.</text>
</comment>
<comment type="pathway">
    <text evidence="1 6">One-carbon metabolism; tetrahydrofolate interconversion.</text>
</comment>
<dbReference type="Gene3D" id="3.30.1510.10">
    <property type="entry name" value="Domain 2, N(10)-formyltetrahydrofolate synthetase"/>
    <property type="match status" value="1"/>
</dbReference>
<dbReference type="KEGG" id="muv:FIT94_03235"/>